<reference evidence="1 2" key="1">
    <citation type="submission" date="2017-05" db="EMBL/GenBank/DDBJ databases">
        <authorList>
            <person name="Varghese N."/>
            <person name="Submissions S."/>
        </authorList>
    </citation>
    <scope>NUCLEOTIDE SEQUENCE [LARGE SCALE GENOMIC DNA]</scope>
    <source>
        <strain evidence="1 2">DSM 15522</strain>
    </source>
</reference>
<evidence type="ECO:0008006" key="3">
    <source>
        <dbReference type="Google" id="ProtNLM"/>
    </source>
</evidence>
<dbReference type="Proteomes" id="UP001157911">
    <property type="component" value="Unassembled WGS sequence"/>
</dbReference>
<dbReference type="EMBL" id="FXUB01000003">
    <property type="protein sequence ID" value="SMP14014.1"/>
    <property type="molecule type" value="Genomic_DNA"/>
</dbReference>
<evidence type="ECO:0000313" key="2">
    <source>
        <dbReference type="Proteomes" id="UP001157911"/>
    </source>
</evidence>
<dbReference type="RefSeq" id="WP_283400700.1">
    <property type="nucleotide sequence ID" value="NZ_FXUB01000003.1"/>
</dbReference>
<organism evidence="1 2">
    <name type="scientific">Desulfurobacterium pacificum</name>
    <dbReference type="NCBI Taxonomy" id="240166"/>
    <lineage>
        <taxon>Bacteria</taxon>
        <taxon>Pseudomonadati</taxon>
        <taxon>Aquificota</taxon>
        <taxon>Aquificia</taxon>
        <taxon>Desulfurobacteriales</taxon>
        <taxon>Desulfurobacteriaceae</taxon>
        <taxon>Desulfurobacterium</taxon>
    </lineage>
</organism>
<comment type="caution">
    <text evidence="1">The sequence shown here is derived from an EMBL/GenBank/DDBJ whole genome shotgun (WGS) entry which is preliminary data.</text>
</comment>
<accession>A0ABY1NN70</accession>
<keyword evidence="2" id="KW-1185">Reference proteome</keyword>
<sequence length="251" mass="28206">MKKVLYALVFLIALAVSLYLTFPFERFIGNYLCEKGVEYEKVEFHRFPPAVVIEKFKHPSFPLIVDKLELQPVLSTLPKSQKEFHVVARLCNGKVVSDLTYPLKELTFKVDGINLRCLLKTEFKNVAGKLYGKGNLSFGDNGSSLIGGRGSFYTNDLKISGLKFGIFTLPDVKVGKAKLDYVVKSKNYVELKGTAVGKVDVKANGFMRVNLKDFGRTYLSLNARVVLKEGPFKNKPFKFRIAGYLSNLSVR</sequence>
<protein>
    <recommendedName>
        <fullName evidence="3">Type II secretion system protein GspN</fullName>
    </recommendedName>
</protein>
<evidence type="ECO:0000313" key="1">
    <source>
        <dbReference type="EMBL" id="SMP14014.1"/>
    </source>
</evidence>
<name>A0ABY1NN70_9BACT</name>
<gene>
    <name evidence="1" type="ORF">SAMN06265339_1241</name>
</gene>
<proteinExistence type="predicted"/>